<protein>
    <submittedName>
        <fullName evidence="2">Putative cell wall surface anchored protein</fullName>
    </submittedName>
</protein>
<reference evidence="2" key="1">
    <citation type="submission" date="2014-03" db="EMBL/GenBank/DDBJ databases">
        <title>The sialotranscriptome of Amblyomma triste, Amblyomma parvum and Amblyomma cajennense ticks, uncovered by 454-based RNA-seq.</title>
        <authorList>
            <person name="Garcia G.R."/>
            <person name="Gardinassi L.G."/>
            <person name="Ribeiro J.M."/>
            <person name="Anatriello E."/>
            <person name="Ferreira B.R."/>
            <person name="Moreira H.N."/>
            <person name="Mafra C."/>
            <person name="Olegario M.M."/>
            <person name="Szabo P.J."/>
            <person name="Miranda-Santos I.K."/>
            <person name="Maruyama S.R."/>
        </authorList>
    </citation>
    <scope>NUCLEOTIDE SEQUENCE</scope>
    <source>
        <strain evidence="2">Uberlandia</strain>
        <tissue evidence="2">Salivary glands</tissue>
    </source>
</reference>
<feature type="region of interest" description="Disordered" evidence="1">
    <location>
        <begin position="271"/>
        <end position="291"/>
    </location>
</feature>
<accession>A0A023FIL4</accession>
<feature type="compositionally biased region" description="Low complexity" evidence="1">
    <location>
        <begin position="1"/>
        <end position="31"/>
    </location>
</feature>
<name>A0A023FIL4_AMBCJ</name>
<sequence>TSRYASAARGRSAFVRTSAGEGTESSGGVTEPSAAPVSSVAGWTAEGATRTFTTSTAGAAALPAAEPPATATMAASVTGAAAFVSGRTPSALTASAPYAGAGGESGEVAAATALTGPLVRYGRTKGGRSTFVQTSSGGARSADGLIRTSEASIGSAASSSAPVAIADSAFSGSGAAGVRATASASSDVLTATANGGAAGGLAAAAPSASEGAHAPAVLSASVPTSPLGGAAGTRAEIGSAAATRTATASTTRYATTAGRRSTIFQTSSGLDMQTTGSVTTSSSVPGSSVPAPEAGGGLVTVAGGASVAVATRPIAPARAVGSFSTAAGESGASTVQAAAIKDNTPLPNAPATATSAGFPRINEEPLSEEEIEGC</sequence>
<feature type="region of interest" description="Disordered" evidence="1">
    <location>
        <begin position="338"/>
        <end position="374"/>
    </location>
</feature>
<feature type="non-terminal residue" evidence="2">
    <location>
        <position position="1"/>
    </location>
</feature>
<feature type="region of interest" description="Disordered" evidence="1">
    <location>
        <begin position="1"/>
        <end position="40"/>
    </location>
</feature>
<evidence type="ECO:0000313" key="2">
    <source>
        <dbReference type="EMBL" id="JAC21751.1"/>
    </source>
</evidence>
<organism evidence="2">
    <name type="scientific">Amblyomma cajennense</name>
    <name type="common">Cayenne tick</name>
    <name type="synonym">Acarus cajennensis</name>
    <dbReference type="NCBI Taxonomy" id="34607"/>
    <lineage>
        <taxon>Eukaryota</taxon>
        <taxon>Metazoa</taxon>
        <taxon>Ecdysozoa</taxon>
        <taxon>Arthropoda</taxon>
        <taxon>Chelicerata</taxon>
        <taxon>Arachnida</taxon>
        <taxon>Acari</taxon>
        <taxon>Parasitiformes</taxon>
        <taxon>Ixodida</taxon>
        <taxon>Ixodoidea</taxon>
        <taxon>Ixodidae</taxon>
        <taxon>Amblyomminae</taxon>
        <taxon>Amblyomma</taxon>
    </lineage>
</organism>
<feature type="compositionally biased region" description="Low complexity" evidence="1">
    <location>
        <begin position="274"/>
        <end position="290"/>
    </location>
</feature>
<feature type="compositionally biased region" description="Acidic residues" evidence="1">
    <location>
        <begin position="365"/>
        <end position="374"/>
    </location>
</feature>
<proteinExistence type="evidence at transcript level"/>
<dbReference type="AlphaFoldDB" id="A0A023FIL4"/>
<dbReference type="EMBL" id="GBBK01002731">
    <property type="protein sequence ID" value="JAC21751.1"/>
    <property type="molecule type" value="mRNA"/>
</dbReference>
<evidence type="ECO:0000256" key="1">
    <source>
        <dbReference type="SAM" id="MobiDB-lite"/>
    </source>
</evidence>